<dbReference type="EMBL" id="FNWJ01000001">
    <property type="protein sequence ID" value="SEH10284.1"/>
    <property type="molecule type" value="Genomic_DNA"/>
</dbReference>
<dbReference type="Proteomes" id="UP000222056">
    <property type="component" value="Unassembled WGS sequence"/>
</dbReference>
<dbReference type="STRING" id="29539.SAMN02745716_0133"/>
<keyword evidence="2" id="KW-1185">Reference proteome</keyword>
<proteinExistence type="predicted"/>
<organism evidence="1 2">
    <name type="scientific">Thermoleophilum album</name>
    <dbReference type="NCBI Taxonomy" id="29539"/>
    <lineage>
        <taxon>Bacteria</taxon>
        <taxon>Bacillati</taxon>
        <taxon>Actinomycetota</taxon>
        <taxon>Thermoleophilia</taxon>
        <taxon>Thermoleophilales</taxon>
        <taxon>Thermoleophilaceae</taxon>
        <taxon>Thermoleophilum</taxon>
    </lineage>
</organism>
<dbReference type="AlphaFoldDB" id="A0A1H6FKF8"/>
<dbReference type="RefSeq" id="WP_093115296.1">
    <property type="nucleotide sequence ID" value="NZ_FNWJ01000001.1"/>
</dbReference>
<reference evidence="2" key="1">
    <citation type="submission" date="2016-10" db="EMBL/GenBank/DDBJ databases">
        <authorList>
            <person name="Varghese N."/>
            <person name="Submissions S."/>
        </authorList>
    </citation>
    <scope>NUCLEOTIDE SEQUENCE [LARGE SCALE GENOMIC DNA]</scope>
    <source>
        <strain evidence="2">ATCC 35263</strain>
    </source>
</reference>
<accession>A0A1H6FKF8</accession>
<gene>
    <name evidence="1" type="ORF">SAMN02745716_0133</name>
</gene>
<evidence type="ECO:0000313" key="2">
    <source>
        <dbReference type="Proteomes" id="UP000222056"/>
    </source>
</evidence>
<sequence length="180" mass="19075">MSVTQPKGEHRTGTGRRLLAIALAALTGAALAGISGRPPSVFERQGAADRYERAALDWWSRLQRGDVAGVLRLTPSQDRAALPRKRLVSALAGALGDRLRATRATVVASERSGAARRVILRLDTRPHGQPVTATETWVLGVRVGGPAGALRVAATSWLRKELGLDPLAPADAAARRAEAR</sequence>
<protein>
    <submittedName>
        <fullName evidence="1">Uncharacterized protein</fullName>
    </submittedName>
</protein>
<evidence type="ECO:0000313" key="1">
    <source>
        <dbReference type="EMBL" id="SEH10284.1"/>
    </source>
</evidence>
<name>A0A1H6FKF8_THEAL</name>